<reference evidence="7 8" key="1">
    <citation type="journal article" date="2003" name="J. Bacteriol.">
        <title>Complete genome sequence of the ammonia-oxidizing bacterium and obligate chemolithoautotroph Nitrosomonas europaea.</title>
        <authorList>
            <person name="Chain P."/>
            <person name="Lamerdin J."/>
            <person name="Larimer F."/>
            <person name="Regala W."/>
            <person name="Land M."/>
            <person name="Hauser L."/>
            <person name="Hooper A."/>
            <person name="Klotz M."/>
            <person name="Norton J."/>
            <person name="Sayavedra-Soto L."/>
            <person name="Arciero D."/>
            <person name="Hommes N."/>
            <person name="Whittaker M."/>
            <person name="Arp D."/>
        </authorList>
    </citation>
    <scope>NUCLEOTIDE SEQUENCE [LARGE SCALE GENOMIC DNA]</scope>
    <source>
        <strain evidence="8">ATCC 19718 / CIP 103999 / KCTC 2705 / NBRC 14298</strain>
    </source>
</reference>
<evidence type="ECO:0000313" key="7">
    <source>
        <dbReference type="EMBL" id="CAD84840.1"/>
    </source>
</evidence>
<dbReference type="STRING" id="228410.NE0929"/>
<dbReference type="InterPro" id="IPR007452">
    <property type="entry name" value="TamB_C"/>
</dbReference>
<protein>
    <submittedName>
        <fullName evidence="7">Putative signal peptide protein</fullName>
    </submittedName>
</protein>
<feature type="transmembrane region" description="Helical" evidence="5">
    <location>
        <begin position="25"/>
        <end position="46"/>
    </location>
</feature>
<proteinExistence type="predicted"/>
<sequence length="1324" mass="143804">MDNHTENENPTPQPPAEPPRRLRKWLAGIATVVVLAVTSGFYWLIFTSAGLHWLLMIASQATGGALTFSGVNGSLHHTVHAGMIAYQSDELTARVEDMTFRWQPRQLLTGKLHIETLMIRSVEVHSAASEQEEEPVTLPENLSLPVDAVIEKLGIRSLKRYTLGNDQPDIVMTDLALRLDSDGKRHHLQTLALGLEWGKIAGNLEIGIHPPFDLASQLVFYNWANVANTSSEPAGYAAVRLGGNLQQIQAALTIADRKLAGKGNFTIHPFDALPLLEANLVVSGLDLNVFSSDLPKADLSFSSQLAQKQAEQLTGHITISNAMARPLDQDGIPLKNAHMLLDLTHDKIQLSDIALRLSEREEVPGSLTGEANWQISTKTGQADIHVRRLNPTDLQSSLRPAKLSGNLHFDGNQESQQGSIKLRDEALRLNMDMALVRTASAITIEKLDLVRGDSSMSGHGTLQLDESQPFTFEGLLRQFDVSAFADVPPSNLNATFNLAGQLALQPAANIDFMFEPSRFANQLVSGQGSLVLQQPAHIRSDTHLRLGDNQLEIKGALGNPGDRLAVVLSAPKLAQIGFGLQGDIHSRVELGGAIDHPDITFEIDSNHVGFREEHRLAHLKASGNLRGTALQLDLQTGEYQQGSQTHLQKLSLGLSGTQAQHQLSLTSQIDQATEVQFLARGSGDTSRKQWEGVIEKLSLTGSVPLDLVTQPSIKISPETVALGHTRIMAAAGEIDIQDARWTPKQWSTQGNFTGIALKSGDLSSEHTEPLKLRGNWQLAADRQLAGHLRIQREKGDFILPTETPFALGLQTLLLDLQAENNGLNGQLTIRGKHVGETTARVSVPLQSTGSTWEIRKNAPLKGDLQLNLPDLAWIGPALNNNLRSEGRVTAQASLAGTLDQPELQGRMTGDELTIALLDQGLQLKEGRLAVDFNQDRLRLETLNFTAPLEKPSKDRLLKNIKLSRKSGQLNAHGSLDIHNQQSHLTVELDHLPIAQQADRWIVVSGNSVIGFKEQALDITGKIMTDVGFIKQPAAGRPELADDVVISGKTEAEPESPAMQVNLDAILDLGERFFLRASGLEGRLAGQLHLLSKPDQLLSAIGTISTRDTRFEAYGQRLQVRRGIVNFDGPLDNPGLNILAVRTSQESDFDTGSSDVIDQPSQDSSVNALAVRGGMRVEAGVEITGTVRHPKIKLVSQPEVPDSEKLSWIVLGRPADKSGLDNALLLNAAGSIFGGTDESVLENITQGMGIDDFSIRQQAGGSLTNQVGTIGKRLSSRAYLSYERGLTSASAGIAKLTYSLFPRVSVVTRAGDDSSVDLFYNFQFD</sequence>
<keyword evidence="8" id="KW-1185">Reference proteome</keyword>
<evidence type="ECO:0000256" key="3">
    <source>
        <dbReference type="ARBA" id="ARBA00022989"/>
    </source>
</evidence>
<dbReference type="GO" id="GO:0005886">
    <property type="term" value="C:plasma membrane"/>
    <property type="evidence" value="ECO:0007669"/>
    <property type="project" value="InterPro"/>
</dbReference>
<dbReference type="HOGENOM" id="CLU_002338_3_0_4"/>
<dbReference type="GeneID" id="87104122"/>
<feature type="domain" description="Translocation and assembly module TamB C-terminal" evidence="6">
    <location>
        <begin position="965"/>
        <end position="1323"/>
    </location>
</feature>
<name>Q82VX1_NITEU</name>
<dbReference type="KEGG" id="neu:NE0929"/>
<evidence type="ECO:0000256" key="5">
    <source>
        <dbReference type="SAM" id="Phobius"/>
    </source>
</evidence>
<dbReference type="Proteomes" id="UP000001416">
    <property type="component" value="Chromosome"/>
</dbReference>
<dbReference type="Pfam" id="PF04357">
    <property type="entry name" value="TamB"/>
    <property type="match status" value="1"/>
</dbReference>
<accession>Q82VX1</accession>
<keyword evidence="3 5" id="KW-1133">Transmembrane helix</keyword>
<keyword evidence="4 5" id="KW-0472">Membrane</keyword>
<organism evidence="7 8">
    <name type="scientific">Nitrosomonas europaea (strain ATCC 19718 / CIP 103999 / KCTC 2705 / NBRC 14298)</name>
    <dbReference type="NCBI Taxonomy" id="228410"/>
    <lineage>
        <taxon>Bacteria</taxon>
        <taxon>Pseudomonadati</taxon>
        <taxon>Pseudomonadota</taxon>
        <taxon>Betaproteobacteria</taxon>
        <taxon>Nitrosomonadales</taxon>
        <taxon>Nitrosomonadaceae</taxon>
        <taxon>Nitrosomonas</taxon>
    </lineage>
</organism>
<dbReference type="PANTHER" id="PTHR36985">
    <property type="entry name" value="TRANSLOCATION AND ASSEMBLY MODULE SUBUNIT TAMB"/>
    <property type="match status" value="1"/>
</dbReference>
<evidence type="ECO:0000313" key="8">
    <source>
        <dbReference type="Proteomes" id="UP000001416"/>
    </source>
</evidence>
<dbReference type="GO" id="GO:0009306">
    <property type="term" value="P:protein secretion"/>
    <property type="evidence" value="ECO:0007669"/>
    <property type="project" value="InterPro"/>
</dbReference>
<evidence type="ECO:0000256" key="2">
    <source>
        <dbReference type="ARBA" id="ARBA00022692"/>
    </source>
</evidence>
<dbReference type="PANTHER" id="PTHR36985:SF1">
    <property type="entry name" value="TRANSLOCATION AND ASSEMBLY MODULE SUBUNIT TAMB"/>
    <property type="match status" value="1"/>
</dbReference>
<dbReference type="EMBL" id="AL954747">
    <property type="protein sequence ID" value="CAD84840.1"/>
    <property type="molecule type" value="Genomic_DNA"/>
</dbReference>
<keyword evidence="2 5" id="KW-0812">Transmembrane</keyword>
<evidence type="ECO:0000256" key="1">
    <source>
        <dbReference type="ARBA" id="ARBA00004167"/>
    </source>
</evidence>
<evidence type="ECO:0000256" key="4">
    <source>
        <dbReference type="ARBA" id="ARBA00023136"/>
    </source>
</evidence>
<dbReference type="PhylomeDB" id="Q82VX1"/>
<dbReference type="GO" id="GO:0097347">
    <property type="term" value="C:TAM protein secretion complex"/>
    <property type="evidence" value="ECO:0007669"/>
    <property type="project" value="TreeGrafter"/>
</dbReference>
<dbReference type="eggNOG" id="COG2911">
    <property type="taxonomic scope" value="Bacteria"/>
</dbReference>
<evidence type="ECO:0000259" key="6">
    <source>
        <dbReference type="Pfam" id="PF04357"/>
    </source>
</evidence>
<comment type="subcellular location">
    <subcellularLocation>
        <location evidence="1">Membrane</location>
        <topology evidence="1">Single-pass membrane protein</topology>
    </subcellularLocation>
</comment>
<dbReference type="RefSeq" id="WP_011111540.1">
    <property type="nucleotide sequence ID" value="NC_004757.1"/>
</dbReference>
<gene>
    <name evidence="7" type="ordered locus">NE0929</name>
</gene>
<dbReference type="OrthoDB" id="5288149at2"/>